<feature type="domain" description="Lon-like helical" evidence="1">
    <location>
        <begin position="1"/>
        <end position="29"/>
    </location>
</feature>
<evidence type="ECO:0000259" key="1">
    <source>
        <dbReference type="Pfam" id="PF20437"/>
    </source>
</evidence>
<dbReference type="Pfam" id="PF20437">
    <property type="entry name" value="LonC_helical"/>
    <property type="match status" value="1"/>
</dbReference>
<reference evidence="2" key="1">
    <citation type="journal article" date="2014" name="Front. Microbiol.">
        <title>High frequency of phylogenetically diverse reductive dehalogenase-homologous genes in deep subseafloor sedimentary metagenomes.</title>
        <authorList>
            <person name="Kawai M."/>
            <person name="Futagami T."/>
            <person name="Toyoda A."/>
            <person name="Takaki Y."/>
            <person name="Nishi S."/>
            <person name="Hori S."/>
            <person name="Arai W."/>
            <person name="Tsubouchi T."/>
            <person name="Morono Y."/>
            <person name="Uchiyama I."/>
            <person name="Ito T."/>
            <person name="Fujiyama A."/>
            <person name="Inagaki F."/>
            <person name="Takami H."/>
        </authorList>
    </citation>
    <scope>NUCLEOTIDE SEQUENCE</scope>
    <source>
        <strain evidence="2">Expedition CK06-06</strain>
    </source>
</reference>
<comment type="caution">
    <text evidence="2">The sequence shown here is derived from an EMBL/GenBank/DDBJ whole genome shotgun (WGS) entry which is preliminary data.</text>
</comment>
<feature type="non-terminal residue" evidence="2">
    <location>
        <position position="1"/>
    </location>
</feature>
<proteinExistence type="predicted"/>
<dbReference type="InterPro" id="IPR027417">
    <property type="entry name" value="P-loop_NTPase"/>
</dbReference>
<dbReference type="InterPro" id="IPR046844">
    <property type="entry name" value="Lon-like_helical"/>
</dbReference>
<organism evidence="2">
    <name type="scientific">marine sediment metagenome</name>
    <dbReference type="NCBI Taxonomy" id="412755"/>
    <lineage>
        <taxon>unclassified sequences</taxon>
        <taxon>metagenomes</taxon>
        <taxon>ecological metagenomes</taxon>
    </lineage>
</organism>
<sequence length="57" mass="6627">NNFSNSYEPKALKLPPGKDKVFQKDMKHLISETRRIFPEAFQSEDYAQKREETGKPG</sequence>
<dbReference type="AlphaFoldDB" id="X1PRG5"/>
<name>X1PRG5_9ZZZZ</name>
<accession>X1PRG5</accession>
<dbReference type="Gene3D" id="3.40.50.300">
    <property type="entry name" value="P-loop containing nucleotide triphosphate hydrolases"/>
    <property type="match status" value="1"/>
</dbReference>
<evidence type="ECO:0000313" key="2">
    <source>
        <dbReference type="EMBL" id="GAI41680.1"/>
    </source>
</evidence>
<dbReference type="EMBL" id="BARV01026502">
    <property type="protein sequence ID" value="GAI41680.1"/>
    <property type="molecule type" value="Genomic_DNA"/>
</dbReference>
<protein>
    <recommendedName>
        <fullName evidence="1">Lon-like helical domain-containing protein</fullName>
    </recommendedName>
</protein>
<gene>
    <name evidence="2" type="ORF">S06H3_42810</name>
</gene>